<keyword evidence="2" id="KW-1185">Reference proteome</keyword>
<dbReference type="EMBL" id="JAACJM010000142">
    <property type="protein sequence ID" value="KAF5343339.1"/>
    <property type="molecule type" value="Genomic_DNA"/>
</dbReference>
<evidence type="ECO:0000313" key="1">
    <source>
        <dbReference type="EMBL" id="KAF5343339.1"/>
    </source>
</evidence>
<dbReference type="AlphaFoldDB" id="A0A8H5CKD3"/>
<reference evidence="1 2" key="1">
    <citation type="journal article" date="2020" name="ISME J.">
        <title>Uncovering the hidden diversity of litter-decomposition mechanisms in mushroom-forming fungi.</title>
        <authorList>
            <person name="Floudas D."/>
            <person name="Bentzer J."/>
            <person name="Ahren D."/>
            <person name="Johansson T."/>
            <person name="Persson P."/>
            <person name="Tunlid A."/>
        </authorList>
    </citation>
    <scope>NUCLEOTIDE SEQUENCE [LARGE SCALE GENOMIC DNA]</scope>
    <source>
        <strain evidence="1 2">CBS 291.85</strain>
    </source>
</reference>
<accession>A0A8H5CKD3</accession>
<gene>
    <name evidence="1" type="ORF">D9758_014182</name>
</gene>
<protein>
    <submittedName>
        <fullName evidence="1">Uncharacterized protein</fullName>
    </submittedName>
</protein>
<comment type="caution">
    <text evidence="1">The sequence shown here is derived from an EMBL/GenBank/DDBJ whole genome shotgun (WGS) entry which is preliminary data.</text>
</comment>
<name>A0A8H5CKD3_9AGAR</name>
<proteinExistence type="predicted"/>
<organism evidence="1 2">
    <name type="scientific">Tetrapyrgos nigripes</name>
    <dbReference type="NCBI Taxonomy" id="182062"/>
    <lineage>
        <taxon>Eukaryota</taxon>
        <taxon>Fungi</taxon>
        <taxon>Dikarya</taxon>
        <taxon>Basidiomycota</taxon>
        <taxon>Agaricomycotina</taxon>
        <taxon>Agaricomycetes</taxon>
        <taxon>Agaricomycetidae</taxon>
        <taxon>Agaricales</taxon>
        <taxon>Marasmiineae</taxon>
        <taxon>Marasmiaceae</taxon>
        <taxon>Tetrapyrgos</taxon>
    </lineage>
</organism>
<dbReference type="Proteomes" id="UP000559256">
    <property type="component" value="Unassembled WGS sequence"/>
</dbReference>
<dbReference type="OrthoDB" id="3266451at2759"/>
<sequence>MRSLTLIQSQCGWSFREFYDAFILPSLTALHLSGAESEIAKVNFPTAYLHLTRLLSLIRRSQCSLMSLALRNLHSFDDDILALLDEIPTLLHLEIHELPTEGDFGNIAITKRFLSEMTFNQRNPRANRSLLLTFLESLSFRVRPFDYASAFVRMVQSRWIPNPEYASAMRR</sequence>
<evidence type="ECO:0000313" key="2">
    <source>
        <dbReference type="Proteomes" id="UP000559256"/>
    </source>
</evidence>